<dbReference type="GO" id="GO:0043115">
    <property type="term" value="F:precorrin-2 dehydrogenase activity"/>
    <property type="evidence" value="ECO:0007669"/>
    <property type="project" value="UniProtKB-EC"/>
</dbReference>
<dbReference type="Proteomes" id="UP000503820">
    <property type="component" value="Unassembled WGS sequence"/>
</dbReference>
<sequence length="229" mass="24767">MRYYPTFLDLHGRRCLVVGAGEVGRRKLASLLAADPAEVLVLDLFPLSETADPELNLLMEHPATVYEQRPFTAADVQGCALVFACTGNRAVNNAVAKACAENNVLCNVIDAPEEGNFVVPAHFANGDLLVALGTGGSSPALARRIRMELQTCLGDRFTGILTLMGRLRPMVLALGKETRHNSTLFRNLAESGLTQALQEKNRAEAERILTELLPAELHTNIGALLHELA</sequence>
<dbReference type="EMBL" id="BLVP01000001">
    <property type="protein sequence ID" value="GFM35548.1"/>
    <property type="molecule type" value="Genomic_DNA"/>
</dbReference>
<dbReference type="AlphaFoldDB" id="A0A7J0BPK2"/>
<dbReference type="RefSeq" id="WP_174408261.1">
    <property type="nucleotide sequence ID" value="NZ_BLVP01000001.1"/>
</dbReference>
<protein>
    <recommendedName>
        <fullName evidence="2">precorrin-2 dehydrogenase</fullName>
        <ecNumber evidence="2">1.3.1.76</ecNumber>
    </recommendedName>
</protein>
<evidence type="ECO:0000256" key="4">
    <source>
        <dbReference type="ARBA" id="ARBA00023027"/>
    </source>
</evidence>
<evidence type="ECO:0000256" key="6">
    <source>
        <dbReference type="ARBA" id="ARBA00047561"/>
    </source>
</evidence>
<dbReference type="SUPFAM" id="SSF51735">
    <property type="entry name" value="NAD(P)-binding Rossmann-fold domains"/>
    <property type="match status" value="1"/>
</dbReference>
<dbReference type="EC" id="1.3.1.76" evidence="2"/>
<dbReference type="NCBIfam" id="TIGR01470">
    <property type="entry name" value="cysG_Nterm"/>
    <property type="match status" value="1"/>
</dbReference>
<keyword evidence="3" id="KW-0560">Oxidoreductase</keyword>
<evidence type="ECO:0000256" key="5">
    <source>
        <dbReference type="ARBA" id="ARBA00023244"/>
    </source>
</evidence>
<keyword evidence="4" id="KW-0520">NAD</keyword>
<evidence type="ECO:0000256" key="1">
    <source>
        <dbReference type="ARBA" id="ARBA00005010"/>
    </source>
</evidence>
<name>A0A7J0BPK2_9BACT</name>
<gene>
    <name evidence="7" type="ORF">DSM19430T_02320</name>
</gene>
<dbReference type="InterPro" id="IPR042518">
    <property type="entry name" value="SirC_C"/>
</dbReference>
<keyword evidence="5" id="KW-0627">Porphyrin biosynthesis</keyword>
<evidence type="ECO:0000313" key="7">
    <source>
        <dbReference type="EMBL" id="GFM35548.1"/>
    </source>
</evidence>
<proteinExistence type="predicted"/>
<dbReference type="UniPathway" id="UPA00262">
    <property type="reaction ID" value="UER00222"/>
</dbReference>
<dbReference type="Gene3D" id="3.40.50.720">
    <property type="entry name" value="NAD(P)-binding Rossmann-like Domain"/>
    <property type="match status" value="1"/>
</dbReference>
<dbReference type="GO" id="GO:0004325">
    <property type="term" value="F:ferrochelatase activity"/>
    <property type="evidence" value="ECO:0007669"/>
    <property type="project" value="InterPro"/>
</dbReference>
<reference evidence="7 8" key="1">
    <citation type="submission" date="2020-05" db="EMBL/GenBank/DDBJ databases">
        <title>Draft genome sequence of Desulfovibrio psychrotolerans JS1T.</title>
        <authorList>
            <person name="Ueno A."/>
            <person name="Tamazawa S."/>
            <person name="Tamamura S."/>
            <person name="Murakami T."/>
            <person name="Kiyama T."/>
            <person name="Inomata H."/>
            <person name="Amano Y."/>
            <person name="Miyakawa K."/>
            <person name="Tamaki H."/>
            <person name="Naganuma T."/>
            <person name="Kaneko K."/>
        </authorList>
    </citation>
    <scope>NUCLEOTIDE SEQUENCE [LARGE SCALE GENOMIC DNA]</scope>
    <source>
        <strain evidence="7 8">JS1</strain>
    </source>
</reference>
<comment type="caution">
    <text evidence="7">The sequence shown here is derived from an EMBL/GenBank/DDBJ whole genome shotgun (WGS) entry which is preliminary data.</text>
</comment>
<dbReference type="SUPFAM" id="SSF75615">
    <property type="entry name" value="Siroheme synthase middle domains-like"/>
    <property type="match status" value="1"/>
</dbReference>
<dbReference type="InterPro" id="IPR028161">
    <property type="entry name" value="Met8-like"/>
</dbReference>
<evidence type="ECO:0000313" key="8">
    <source>
        <dbReference type="Proteomes" id="UP000503820"/>
    </source>
</evidence>
<comment type="pathway">
    <text evidence="1">Porphyrin-containing compound metabolism; siroheme biosynthesis; sirohydrochlorin from precorrin-2: step 1/1.</text>
</comment>
<organism evidence="7 8">
    <name type="scientific">Desulfovibrio psychrotolerans</name>
    <dbReference type="NCBI Taxonomy" id="415242"/>
    <lineage>
        <taxon>Bacteria</taxon>
        <taxon>Pseudomonadati</taxon>
        <taxon>Thermodesulfobacteriota</taxon>
        <taxon>Desulfovibrionia</taxon>
        <taxon>Desulfovibrionales</taxon>
        <taxon>Desulfovibrionaceae</taxon>
        <taxon>Desulfovibrio</taxon>
    </lineage>
</organism>
<keyword evidence="8" id="KW-1185">Reference proteome</keyword>
<dbReference type="InterPro" id="IPR006367">
    <property type="entry name" value="Sirohaem_synthase_N"/>
</dbReference>
<evidence type="ECO:0000256" key="3">
    <source>
        <dbReference type="ARBA" id="ARBA00023002"/>
    </source>
</evidence>
<comment type="catalytic activity">
    <reaction evidence="6">
        <text>precorrin-2 + NAD(+) = sirohydrochlorin + NADH + 2 H(+)</text>
        <dbReference type="Rhea" id="RHEA:15613"/>
        <dbReference type="ChEBI" id="CHEBI:15378"/>
        <dbReference type="ChEBI" id="CHEBI:57540"/>
        <dbReference type="ChEBI" id="CHEBI:57945"/>
        <dbReference type="ChEBI" id="CHEBI:58351"/>
        <dbReference type="ChEBI" id="CHEBI:58827"/>
        <dbReference type="EC" id="1.3.1.76"/>
    </reaction>
</comment>
<dbReference type="InterPro" id="IPR036291">
    <property type="entry name" value="NAD(P)-bd_dom_sf"/>
</dbReference>
<dbReference type="Gene3D" id="1.10.8.610">
    <property type="entry name" value="SirC, precorrin-2 dehydrogenase, C-terminal helical domain-like"/>
    <property type="match status" value="1"/>
</dbReference>
<dbReference type="PANTHER" id="PTHR35330">
    <property type="entry name" value="SIROHEME BIOSYNTHESIS PROTEIN MET8"/>
    <property type="match status" value="1"/>
</dbReference>
<dbReference type="Pfam" id="PF13241">
    <property type="entry name" value="NAD_binding_7"/>
    <property type="match status" value="1"/>
</dbReference>
<accession>A0A7J0BPK2</accession>
<dbReference type="GO" id="GO:0019354">
    <property type="term" value="P:siroheme biosynthetic process"/>
    <property type="evidence" value="ECO:0007669"/>
    <property type="project" value="UniProtKB-UniPathway"/>
</dbReference>
<evidence type="ECO:0000256" key="2">
    <source>
        <dbReference type="ARBA" id="ARBA00012400"/>
    </source>
</evidence>
<dbReference type="PANTHER" id="PTHR35330:SF1">
    <property type="entry name" value="SIROHEME BIOSYNTHESIS PROTEIN MET8"/>
    <property type="match status" value="1"/>
</dbReference>